<reference evidence="1 2" key="1">
    <citation type="submission" date="2018-11" db="EMBL/GenBank/DDBJ databases">
        <title>Microbial catabolism of amino acid.</title>
        <authorList>
            <person name="Hibi M."/>
            <person name="Ogawa J."/>
        </authorList>
    </citation>
    <scope>NUCLEOTIDE SEQUENCE [LARGE SCALE GENOMIC DNA]</scope>
    <source>
        <strain evidence="1 2">C31-06</strain>
    </source>
</reference>
<sequence>MTESDPWIAALADHPNTLTRCIEALGADQRALLDSYPIDVPRRRAIDRRRVTRKEP</sequence>
<organism evidence="1 2">
    <name type="scientific">Rhodococcus wratislaviensis</name>
    <name type="common">Tsukamurella wratislaviensis</name>
    <dbReference type="NCBI Taxonomy" id="44752"/>
    <lineage>
        <taxon>Bacteria</taxon>
        <taxon>Bacillati</taxon>
        <taxon>Actinomycetota</taxon>
        <taxon>Actinomycetes</taxon>
        <taxon>Mycobacteriales</taxon>
        <taxon>Nocardiaceae</taxon>
        <taxon>Rhodococcus</taxon>
    </lineage>
</organism>
<dbReference type="Proteomes" id="UP000287519">
    <property type="component" value="Unassembled WGS sequence"/>
</dbReference>
<name>A0A402CNH5_RHOWR</name>
<accession>A0A402CNH5</accession>
<evidence type="ECO:0000313" key="1">
    <source>
        <dbReference type="EMBL" id="GCE45085.1"/>
    </source>
</evidence>
<keyword evidence="2" id="KW-1185">Reference proteome</keyword>
<evidence type="ECO:0000313" key="2">
    <source>
        <dbReference type="Proteomes" id="UP000287519"/>
    </source>
</evidence>
<comment type="caution">
    <text evidence="1">The sequence shown here is derived from an EMBL/GenBank/DDBJ whole genome shotgun (WGS) entry which is preliminary data.</text>
</comment>
<dbReference type="AlphaFoldDB" id="A0A402CNH5"/>
<gene>
    <name evidence="1" type="ORF">Rhow_001112</name>
</gene>
<protein>
    <submittedName>
        <fullName evidence="1">Uncharacterized protein</fullName>
    </submittedName>
</protein>
<proteinExistence type="predicted"/>
<dbReference type="EMBL" id="BHYM01000155">
    <property type="protein sequence ID" value="GCE45085.1"/>
    <property type="molecule type" value="Genomic_DNA"/>
</dbReference>